<evidence type="ECO:0000259" key="2">
    <source>
        <dbReference type="Pfam" id="PF00419"/>
    </source>
</evidence>
<accession>A0AAE6ZVT5</accession>
<dbReference type="Pfam" id="PF00419">
    <property type="entry name" value="Fimbrial"/>
    <property type="match status" value="1"/>
</dbReference>
<evidence type="ECO:0000256" key="1">
    <source>
        <dbReference type="SAM" id="SignalP"/>
    </source>
</evidence>
<evidence type="ECO:0000313" key="4">
    <source>
        <dbReference type="Proteomes" id="UP000501367"/>
    </source>
</evidence>
<name>A0AAE6ZVT5_9PSED</name>
<feature type="signal peptide" evidence="1">
    <location>
        <begin position="1"/>
        <end position="34"/>
    </location>
</feature>
<feature type="chain" id="PRO_5042131580" evidence="1">
    <location>
        <begin position="35"/>
        <end position="173"/>
    </location>
</feature>
<protein>
    <submittedName>
        <fullName evidence="3">Fimbrial protein</fullName>
    </submittedName>
</protein>
<organism evidence="3 4">
    <name type="scientific">Pseudomonas umsongensis</name>
    <dbReference type="NCBI Taxonomy" id="198618"/>
    <lineage>
        <taxon>Bacteria</taxon>
        <taxon>Pseudomonadati</taxon>
        <taxon>Pseudomonadota</taxon>
        <taxon>Gammaproteobacteria</taxon>
        <taxon>Pseudomonadales</taxon>
        <taxon>Pseudomonadaceae</taxon>
        <taxon>Pseudomonas</taxon>
    </lineage>
</organism>
<dbReference type="InterPro" id="IPR000259">
    <property type="entry name" value="Adhesion_dom_fimbrial"/>
</dbReference>
<dbReference type="EMBL" id="CP051487">
    <property type="protein sequence ID" value="QJC78981.1"/>
    <property type="molecule type" value="Genomic_DNA"/>
</dbReference>
<dbReference type="Proteomes" id="UP000501367">
    <property type="component" value="Chromosome"/>
</dbReference>
<dbReference type="RefSeq" id="WP_168757806.1">
    <property type="nucleotide sequence ID" value="NZ_CP051487.1"/>
</dbReference>
<dbReference type="PANTHER" id="PTHR33420">
    <property type="entry name" value="FIMBRIAL SUBUNIT ELFA-RELATED"/>
    <property type="match status" value="1"/>
</dbReference>
<sequence>MASEKSCRYTWRVLYVALYAALLALGTTAHPAMAASSSTINVTVTLTAAPCEINSNILMEVNFGNDVLTTLVDGNYKKMPVPYTVKCPPGAPSAMNIRIEGTGAAFNHDVLTTNITDFGIAISSNGTALPINSSKGFTYPDWPQIEAVPVKRPGATLSGGVFSAGAVMKVEYR</sequence>
<dbReference type="InterPro" id="IPR050263">
    <property type="entry name" value="Bact_Fimbrial_Adh_Pro"/>
</dbReference>
<dbReference type="GeneID" id="72194293"/>
<dbReference type="GO" id="GO:0043709">
    <property type="term" value="P:cell adhesion involved in single-species biofilm formation"/>
    <property type="evidence" value="ECO:0007669"/>
    <property type="project" value="TreeGrafter"/>
</dbReference>
<keyword evidence="1" id="KW-0732">Signal</keyword>
<dbReference type="GO" id="GO:0009289">
    <property type="term" value="C:pilus"/>
    <property type="evidence" value="ECO:0007669"/>
    <property type="project" value="InterPro"/>
</dbReference>
<evidence type="ECO:0000313" key="3">
    <source>
        <dbReference type="EMBL" id="QJC78981.1"/>
    </source>
</evidence>
<dbReference type="AlphaFoldDB" id="A0AAE6ZVT5"/>
<dbReference type="KEGG" id="pum:HGP31_11925"/>
<dbReference type="PANTHER" id="PTHR33420:SF34">
    <property type="entry name" value="MINOR FIMBRIAL SUBUNIT"/>
    <property type="match status" value="1"/>
</dbReference>
<gene>
    <name evidence="3" type="ORF">HGP31_11925</name>
</gene>
<reference evidence="3 4" key="1">
    <citation type="submission" date="2020-04" db="EMBL/GenBank/DDBJ databases">
        <authorList>
            <person name="Yao Y."/>
            <person name="He Z."/>
        </authorList>
    </citation>
    <scope>NUCLEOTIDE SEQUENCE [LARGE SCALE GENOMIC DNA]</scope>
    <source>
        <strain evidence="3 4">CY-1</strain>
    </source>
</reference>
<dbReference type="InterPro" id="IPR008966">
    <property type="entry name" value="Adhesion_dom_sf"/>
</dbReference>
<dbReference type="InterPro" id="IPR036937">
    <property type="entry name" value="Adhesion_dom_fimbrial_sf"/>
</dbReference>
<feature type="domain" description="Fimbrial-type adhesion" evidence="2">
    <location>
        <begin position="40"/>
        <end position="172"/>
    </location>
</feature>
<dbReference type="SUPFAM" id="SSF49401">
    <property type="entry name" value="Bacterial adhesins"/>
    <property type="match status" value="1"/>
</dbReference>
<proteinExistence type="predicted"/>
<dbReference type="Gene3D" id="2.60.40.1090">
    <property type="entry name" value="Fimbrial-type adhesion domain"/>
    <property type="match status" value="1"/>
</dbReference>